<evidence type="ECO:0000256" key="1">
    <source>
        <dbReference type="ARBA" id="ARBA00022478"/>
    </source>
</evidence>
<feature type="domain" description="DNA-directed RNA polymerase RBP11-like dimerisation" evidence="4">
    <location>
        <begin position="4"/>
        <end position="71"/>
    </location>
</feature>
<evidence type="ECO:0000313" key="5">
    <source>
        <dbReference type="EMBL" id="KAF2826459.1"/>
    </source>
</evidence>
<dbReference type="SUPFAM" id="SSF55257">
    <property type="entry name" value="RBP11-like subunits of RNA polymerase"/>
    <property type="match status" value="1"/>
</dbReference>
<dbReference type="GO" id="GO:0006366">
    <property type="term" value="P:transcription by RNA polymerase II"/>
    <property type="evidence" value="ECO:0007669"/>
    <property type="project" value="TreeGrafter"/>
</dbReference>
<proteinExistence type="inferred from homology"/>
<dbReference type="HAMAP" id="MF_00261">
    <property type="entry name" value="RNApol_arch_Rpo11"/>
    <property type="match status" value="1"/>
</dbReference>
<dbReference type="PANTHER" id="PTHR13946:SF16">
    <property type="entry name" value="DNA-DIRECTED RNA POLYMERASE II SUBUNIT RPB11"/>
    <property type="match status" value="1"/>
</dbReference>
<dbReference type="GO" id="GO:0003899">
    <property type="term" value="F:DNA-directed RNA polymerase activity"/>
    <property type="evidence" value="ECO:0007669"/>
    <property type="project" value="InterPro"/>
</dbReference>
<dbReference type="OrthoDB" id="10248581at2759"/>
<protein>
    <submittedName>
        <fullName evidence="5">RBP11-like subunits of RNA polymerase</fullName>
    </submittedName>
</protein>
<dbReference type="Pfam" id="PF13656">
    <property type="entry name" value="RNA_pol_L_2"/>
    <property type="match status" value="1"/>
</dbReference>
<reference evidence="5" key="1">
    <citation type="journal article" date="2020" name="Stud. Mycol.">
        <title>101 Dothideomycetes genomes: a test case for predicting lifestyles and emergence of pathogens.</title>
        <authorList>
            <person name="Haridas S."/>
            <person name="Albert R."/>
            <person name="Binder M."/>
            <person name="Bloem J."/>
            <person name="Labutti K."/>
            <person name="Salamov A."/>
            <person name="Andreopoulos B."/>
            <person name="Baker S."/>
            <person name="Barry K."/>
            <person name="Bills G."/>
            <person name="Bluhm B."/>
            <person name="Cannon C."/>
            <person name="Castanera R."/>
            <person name="Culley D."/>
            <person name="Daum C."/>
            <person name="Ezra D."/>
            <person name="Gonzalez J."/>
            <person name="Henrissat B."/>
            <person name="Kuo A."/>
            <person name="Liang C."/>
            <person name="Lipzen A."/>
            <person name="Lutzoni F."/>
            <person name="Magnuson J."/>
            <person name="Mondo S."/>
            <person name="Nolan M."/>
            <person name="Ohm R."/>
            <person name="Pangilinan J."/>
            <person name="Park H.-J."/>
            <person name="Ramirez L."/>
            <person name="Alfaro M."/>
            <person name="Sun H."/>
            <person name="Tritt A."/>
            <person name="Yoshinaga Y."/>
            <person name="Zwiers L.-H."/>
            <person name="Turgeon B."/>
            <person name="Goodwin S."/>
            <person name="Spatafora J."/>
            <person name="Crous P."/>
            <person name="Grigoriev I."/>
        </authorList>
    </citation>
    <scope>NUCLEOTIDE SEQUENCE</scope>
    <source>
        <strain evidence="5">CBS 113818</strain>
    </source>
</reference>
<dbReference type="GO" id="GO:0005665">
    <property type="term" value="C:RNA polymerase II, core complex"/>
    <property type="evidence" value="ECO:0007669"/>
    <property type="project" value="TreeGrafter"/>
</dbReference>
<name>A0A6A7A119_9PLEO</name>
<keyword evidence="2" id="KW-0804">Transcription</keyword>
<gene>
    <name evidence="5" type="ORF">CC86DRAFT_257675</name>
</gene>
<dbReference type="InterPro" id="IPR036603">
    <property type="entry name" value="RBP11-like"/>
</dbReference>
<dbReference type="PANTHER" id="PTHR13946">
    <property type="entry name" value="DNA-DIRECTED RNA POLYMERASE I,II,III"/>
    <property type="match status" value="1"/>
</dbReference>
<dbReference type="GO" id="GO:0046983">
    <property type="term" value="F:protein dimerization activity"/>
    <property type="evidence" value="ECO:0007669"/>
    <property type="project" value="InterPro"/>
</dbReference>
<dbReference type="InterPro" id="IPR009025">
    <property type="entry name" value="RBP11-like_dimer"/>
</dbReference>
<comment type="similarity">
    <text evidence="3">Belongs to the archaeal Rpo11/eukaryotic RPB11/RPC19 RNA polymerase subunit family.</text>
</comment>
<organism evidence="5 6">
    <name type="scientific">Ophiobolus disseminans</name>
    <dbReference type="NCBI Taxonomy" id="1469910"/>
    <lineage>
        <taxon>Eukaryota</taxon>
        <taxon>Fungi</taxon>
        <taxon>Dikarya</taxon>
        <taxon>Ascomycota</taxon>
        <taxon>Pezizomycotina</taxon>
        <taxon>Dothideomycetes</taxon>
        <taxon>Pleosporomycetidae</taxon>
        <taxon>Pleosporales</taxon>
        <taxon>Pleosporineae</taxon>
        <taxon>Phaeosphaeriaceae</taxon>
        <taxon>Ophiobolus</taxon>
    </lineage>
</organism>
<evidence type="ECO:0000256" key="3">
    <source>
        <dbReference type="ARBA" id="ARBA00025751"/>
    </source>
</evidence>
<dbReference type="Proteomes" id="UP000799424">
    <property type="component" value="Unassembled WGS sequence"/>
</dbReference>
<accession>A0A6A7A119</accession>
<keyword evidence="6" id="KW-1185">Reference proteome</keyword>
<dbReference type="Gene3D" id="3.30.1360.10">
    <property type="entry name" value="RNA polymerase, RBP11-like subunit"/>
    <property type="match status" value="1"/>
</dbReference>
<feature type="non-terminal residue" evidence="5">
    <location>
        <position position="86"/>
    </location>
</feature>
<dbReference type="InterPro" id="IPR022905">
    <property type="entry name" value="Rpo11-like"/>
</dbReference>
<dbReference type="EMBL" id="MU006226">
    <property type="protein sequence ID" value="KAF2826459.1"/>
    <property type="molecule type" value="Genomic_DNA"/>
</dbReference>
<dbReference type="AlphaFoldDB" id="A0A6A7A119"/>
<evidence type="ECO:0000256" key="2">
    <source>
        <dbReference type="ARBA" id="ARBA00023163"/>
    </source>
</evidence>
<evidence type="ECO:0000313" key="6">
    <source>
        <dbReference type="Proteomes" id="UP000799424"/>
    </source>
</evidence>
<sequence>TRLFTFDKEDHTLANLISQRLLKYDFIEFSGYKVQHPHFELRVTTDGTITPREAVKNCCEEVIGDLESMKKSFQDEFQKVEITQEG</sequence>
<keyword evidence="1" id="KW-0240">DNA-directed RNA polymerase</keyword>
<feature type="non-terminal residue" evidence="5">
    <location>
        <position position="1"/>
    </location>
</feature>
<evidence type="ECO:0000259" key="4">
    <source>
        <dbReference type="Pfam" id="PF13656"/>
    </source>
</evidence>